<evidence type="ECO:0000256" key="2">
    <source>
        <dbReference type="ARBA" id="ARBA00022729"/>
    </source>
</evidence>
<dbReference type="PANTHER" id="PTHR33138">
    <property type="entry name" value="OS01G0690200 PROTEIN"/>
    <property type="match status" value="1"/>
</dbReference>
<dbReference type="GO" id="GO:0016020">
    <property type="term" value="C:membrane"/>
    <property type="evidence" value="ECO:0007669"/>
    <property type="project" value="UniProtKB-SubCell"/>
</dbReference>
<name>A0A3L6FRL6_MAIZE</name>
<proteinExistence type="predicted"/>
<feature type="region of interest" description="Disordered" evidence="3">
    <location>
        <begin position="159"/>
        <end position="212"/>
    </location>
</feature>
<gene>
    <name evidence="6" type="ORF">Zm00014a_016634</name>
</gene>
<evidence type="ECO:0000313" key="7">
    <source>
        <dbReference type="Proteomes" id="UP000251960"/>
    </source>
</evidence>
<reference evidence="6 7" key="1">
    <citation type="journal article" date="2018" name="Nat. Genet.">
        <title>Extensive intraspecific gene order and gene structural variations between Mo17 and other maize genomes.</title>
        <authorList>
            <person name="Sun S."/>
            <person name="Zhou Y."/>
            <person name="Chen J."/>
            <person name="Shi J."/>
            <person name="Zhao H."/>
            <person name="Zhao H."/>
            <person name="Song W."/>
            <person name="Zhang M."/>
            <person name="Cui Y."/>
            <person name="Dong X."/>
            <person name="Liu H."/>
            <person name="Ma X."/>
            <person name="Jiao Y."/>
            <person name="Wang B."/>
            <person name="Wei X."/>
            <person name="Stein J.C."/>
            <person name="Glaubitz J.C."/>
            <person name="Lu F."/>
            <person name="Yu G."/>
            <person name="Liang C."/>
            <person name="Fengler K."/>
            <person name="Li B."/>
            <person name="Rafalski A."/>
            <person name="Schnable P.S."/>
            <person name="Ware D.H."/>
            <person name="Buckler E.S."/>
            <person name="Lai J."/>
        </authorList>
    </citation>
    <scope>NUCLEOTIDE SEQUENCE [LARGE SCALE GENOMIC DNA]</scope>
    <source>
        <strain evidence="7">cv. Missouri 17</strain>
        <tissue evidence="6">Seedling</tissue>
    </source>
</reference>
<feature type="chain" id="PRO_5018221968" description="Wall-associated receptor kinase galacturonan-binding domain-containing protein" evidence="4">
    <location>
        <begin position="26"/>
        <end position="212"/>
    </location>
</feature>
<evidence type="ECO:0000256" key="4">
    <source>
        <dbReference type="SAM" id="SignalP"/>
    </source>
</evidence>
<feature type="domain" description="Wall-associated receptor kinase galacturonan-binding" evidence="5">
    <location>
        <begin position="35"/>
        <end position="99"/>
    </location>
</feature>
<dbReference type="EMBL" id="NCVQ01000004">
    <property type="protein sequence ID" value="PWZ34207.1"/>
    <property type="molecule type" value="Genomic_DNA"/>
</dbReference>
<comment type="subcellular location">
    <subcellularLocation>
        <location evidence="1">Membrane</location>
        <topology evidence="1">Single-pass membrane protein</topology>
    </subcellularLocation>
</comment>
<dbReference type="InterPro" id="IPR025287">
    <property type="entry name" value="WAK_GUB"/>
</dbReference>
<evidence type="ECO:0000259" key="5">
    <source>
        <dbReference type="Pfam" id="PF13947"/>
    </source>
</evidence>
<evidence type="ECO:0000256" key="3">
    <source>
        <dbReference type="SAM" id="MobiDB-lite"/>
    </source>
</evidence>
<dbReference type="Proteomes" id="UP000251960">
    <property type="component" value="Chromosome 3"/>
</dbReference>
<feature type="compositionally biased region" description="Polar residues" evidence="3">
    <location>
        <begin position="199"/>
        <end position="212"/>
    </location>
</feature>
<dbReference type="Pfam" id="PF13947">
    <property type="entry name" value="GUB_WAK_bind"/>
    <property type="match status" value="1"/>
</dbReference>
<evidence type="ECO:0000313" key="6">
    <source>
        <dbReference type="EMBL" id="PWZ34207.1"/>
    </source>
</evidence>
<dbReference type="AlphaFoldDB" id="A0A3L6FRL6"/>
<sequence>MTAVLLPSLVVHTVAFLLQLPMGTSQTTEPEQQGCSPKACGSLNISYPFWLEEPGQPPCGSPPFQLKCNSSGAFLTHSMFQAYRVVNIFNENKSVHVVDENLPLAAGCPAPCFNISIAMEFMGAFAVSRANSELRFLSRCDEPVPEALLCLGSSACPATTPRSSGLDGGSGATATESTGRGRQHRRARAALSPSCLPSRRQTGTAGTTTSRA</sequence>
<accession>A0A3L6FRL6</accession>
<keyword evidence="2 4" id="KW-0732">Signal</keyword>
<feature type="signal peptide" evidence="4">
    <location>
        <begin position="1"/>
        <end position="25"/>
    </location>
</feature>
<protein>
    <recommendedName>
        <fullName evidence="5">Wall-associated receptor kinase galacturonan-binding domain-containing protein</fullName>
    </recommendedName>
</protein>
<evidence type="ECO:0000256" key="1">
    <source>
        <dbReference type="ARBA" id="ARBA00004167"/>
    </source>
</evidence>
<dbReference type="GO" id="GO:0030247">
    <property type="term" value="F:polysaccharide binding"/>
    <property type="evidence" value="ECO:0007669"/>
    <property type="project" value="InterPro"/>
</dbReference>
<comment type="caution">
    <text evidence="6">The sequence shown here is derived from an EMBL/GenBank/DDBJ whole genome shotgun (WGS) entry which is preliminary data.</text>
</comment>
<organism evidence="6 7">
    <name type="scientific">Zea mays</name>
    <name type="common">Maize</name>
    <dbReference type="NCBI Taxonomy" id="4577"/>
    <lineage>
        <taxon>Eukaryota</taxon>
        <taxon>Viridiplantae</taxon>
        <taxon>Streptophyta</taxon>
        <taxon>Embryophyta</taxon>
        <taxon>Tracheophyta</taxon>
        <taxon>Spermatophyta</taxon>
        <taxon>Magnoliopsida</taxon>
        <taxon>Liliopsida</taxon>
        <taxon>Poales</taxon>
        <taxon>Poaceae</taxon>
        <taxon>PACMAD clade</taxon>
        <taxon>Panicoideae</taxon>
        <taxon>Andropogonodae</taxon>
        <taxon>Andropogoneae</taxon>
        <taxon>Tripsacinae</taxon>
        <taxon>Zea</taxon>
    </lineage>
</organism>
<dbReference type="PANTHER" id="PTHR33138:SF56">
    <property type="entry name" value="OS01G0137282 PROTEIN"/>
    <property type="match status" value="1"/>
</dbReference>